<name>A0A4U0RWT9_9ACTN</name>
<sequence>MACQWWEQALSWEQERRWPARLHQVAGGDAGPRFWWWRRPPGSPAAEIAVDLRQGKDIKSVADTTATSGSGDSVPAKLLTAVSVTKANIKDAIGTDALYTTAQLCNGPFTQPCKHAGIQ</sequence>
<accession>A0A4U0RWT9</accession>
<organism evidence="1 2">
    <name type="scientific">Actinacidiphila oryziradicis</name>
    <dbReference type="NCBI Taxonomy" id="2571141"/>
    <lineage>
        <taxon>Bacteria</taxon>
        <taxon>Bacillati</taxon>
        <taxon>Actinomycetota</taxon>
        <taxon>Actinomycetes</taxon>
        <taxon>Kitasatosporales</taxon>
        <taxon>Streptomycetaceae</taxon>
        <taxon>Actinacidiphila</taxon>
    </lineage>
</organism>
<reference evidence="1 2" key="1">
    <citation type="submission" date="2019-04" db="EMBL/GenBank/DDBJ databases">
        <title>Streptomyces oryziradicis sp. nov., a novel actinomycete isolated from rhizosphere soil of rice (Oryza sativa L.).</title>
        <authorList>
            <person name="Li C."/>
        </authorList>
    </citation>
    <scope>NUCLEOTIDE SEQUENCE [LARGE SCALE GENOMIC DNA]</scope>
    <source>
        <strain evidence="1 2">NEAU-C40</strain>
    </source>
</reference>
<evidence type="ECO:0000313" key="1">
    <source>
        <dbReference type="EMBL" id="TJZ99280.1"/>
    </source>
</evidence>
<dbReference type="EMBL" id="SUMC01000112">
    <property type="protein sequence ID" value="TJZ99280.1"/>
    <property type="molecule type" value="Genomic_DNA"/>
</dbReference>
<keyword evidence="2" id="KW-1185">Reference proteome</keyword>
<dbReference type="AlphaFoldDB" id="A0A4U0RWT9"/>
<gene>
    <name evidence="1" type="ORF">FCI23_46505</name>
</gene>
<proteinExistence type="predicted"/>
<dbReference type="OrthoDB" id="4120976at2"/>
<dbReference type="Gene3D" id="3.40.50.2300">
    <property type="match status" value="2"/>
</dbReference>
<protein>
    <submittedName>
        <fullName evidence="1">Uncharacterized protein</fullName>
    </submittedName>
</protein>
<dbReference type="RefSeq" id="WP_136730070.1">
    <property type="nucleotide sequence ID" value="NZ_SUMC01000112.1"/>
</dbReference>
<comment type="caution">
    <text evidence="1">The sequence shown here is derived from an EMBL/GenBank/DDBJ whole genome shotgun (WGS) entry which is preliminary data.</text>
</comment>
<dbReference type="Proteomes" id="UP000305778">
    <property type="component" value="Unassembled WGS sequence"/>
</dbReference>
<evidence type="ECO:0000313" key="2">
    <source>
        <dbReference type="Proteomes" id="UP000305778"/>
    </source>
</evidence>